<evidence type="ECO:0000313" key="2">
    <source>
        <dbReference type="EMBL" id="CAK0855491.1"/>
    </source>
</evidence>
<dbReference type="Proteomes" id="UP001189429">
    <property type="component" value="Unassembled WGS sequence"/>
</dbReference>
<protein>
    <recommendedName>
        <fullName evidence="4">Subtilisin</fullName>
    </recommendedName>
</protein>
<gene>
    <name evidence="2" type="ORF">PCOR1329_LOCUS46211</name>
</gene>
<feature type="region of interest" description="Disordered" evidence="1">
    <location>
        <begin position="103"/>
        <end position="211"/>
    </location>
</feature>
<proteinExistence type="predicted"/>
<feature type="compositionally biased region" description="Polar residues" evidence="1">
    <location>
        <begin position="326"/>
        <end position="348"/>
    </location>
</feature>
<feature type="region of interest" description="Disordered" evidence="1">
    <location>
        <begin position="314"/>
        <end position="370"/>
    </location>
</feature>
<accession>A0ABN9U8K5</accession>
<reference evidence="2" key="1">
    <citation type="submission" date="2023-10" db="EMBL/GenBank/DDBJ databases">
        <authorList>
            <person name="Chen Y."/>
            <person name="Shah S."/>
            <person name="Dougan E. K."/>
            <person name="Thang M."/>
            <person name="Chan C."/>
        </authorList>
    </citation>
    <scope>NUCLEOTIDE SEQUENCE [LARGE SCALE GENOMIC DNA]</scope>
</reference>
<evidence type="ECO:0008006" key="4">
    <source>
        <dbReference type="Google" id="ProtNLM"/>
    </source>
</evidence>
<keyword evidence="3" id="KW-1185">Reference proteome</keyword>
<comment type="caution">
    <text evidence="2">The sequence shown here is derived from an EMBL/GenBank/DDBJ whole genome shotgun (WGS) entry which is preliminary data.</text>
</comment>
<name>A0ABN9U8K5_9DINO</name>
<evidence type="ECO:0000256" key="1">
    <source>
        <dbReference type="SAM" id="MobiDB-lite"/>
    </source>
</evidence>
<feature type="compositionally biased region" description="Basic and acidic residues" evidence="1">
    <location>
        <begin position="159"/>
        <end position="177"/>
    </location>
</feature>
<dbReference type="EMBL" id="CAUYUJ010015558">
    <property type="protein sequence ID" value="CAK0855491.1"/>
    <property type="molecule type" value="Genomic_DNA"/>
</dbReference>
<sequence>MNPEEKVVALYGMKLRLETADAQNALAWATANPGQSGHHHPIPSLGSPRSVTAPATEPAACPRSVQATKQTAVVITATYSVQFNNYDDKCSYKTTKYQDLDASLEPAARRSAPDEPRRRAGRRRRIGNSAPPPPLARELYNGAALHPLTTGGASRRARGARDGRPLRRRGPPREARCLRQGRNDGAGTRSRSRDRAASKRAWQRGAAREARRANLHRVRTDLWTGQNRCAWGWSAAAQMLPAPRYSHPICSFWQHHTWHLLVGRPSSSPVGVPRLAVEGLRRRLRTAHSLVGAAPPAFLSSDHPAFQLPNPAAQSYGSDVEAAGPGTNTFGGRTTSCNPSACSRNTTLSSVRTSPPPNSSSPRRSHTVPKPAGVGVEAAEAAPRAPEVAGEAPPAYGVAGAAAAVGAAGAAVGAAAGAAAASWGSPSQLASSMITFFGTSHDCGSPSAQSTFF</sequence>
<evidence type="ECO:0000313" key="3">
    <source>
        <dbReference type="Proteomes" id="UP001189429"/>
    </source>
</evidence>
<feature type="compositionally biased region" description="Basic and acidic residues" evidence="1">
    <location>
        <begin position="107"/>
        <end position="118"/>
    </location>
</feature>
<organism evidence="2 3">
    <name type="scientific">Prorocentrum cordatum</name>
    <dbReference type="NCBI Taxonomy" id="2364126"/>
    <lineage>
        <taxon>Eukaryota</taxon>
        <taxon>Sar</taxon>
        <taxon>Alveolata</taxon>
        <taxon>Dinophyceae</taxon>
        <taxon>Prorocentrales</taxon>
        <taxon>Prorocentraceae</taxon>
        <taxon>Prorocentrum</taxon>
    </lineage>
</organism>